<dbReference type="InterPro" id="IPR036390">
    <property type="entry name" value="WH_DNA-bd_sf"/>
</dbReference>
<evidence type="ECO:0000313" key="3">
    <source>
        <dbReference type="Proteomes" id="UP000184036"/>
    </source>
</evidence>
<dbReference type="SUPFAM" id="SSF46785">
    <property type="entry name" value="Winged helix' DNA-binding domain"/>
    <property type="match status" value="1"/>
</dbReference>
<evidence type="ECO:0000313" key="2">
    <source>
        <dbReference type="EMBL" id="SHF88324.1"/>
    </source>
</evidence>
<dbReference type="Gene3D" id="1.10.10.10">
    <property type="entry name" value="Winged helix-like DNA-binding domain superfamily/Winged helix DNA-binding domain"/>
    <property type="match status" value="1"/>
</dbReference>
<dbReference type="Gene3D" id="3.30.950.30">
    <property type="entry name" value="Schlafen, AAA domain"/>
    <property type="match status" value="1"/>
</dbReference>
<keyword evidence="2" id="KW-0067">ATP-binding</keyword>
<keyword evidence="3" id="KW-1185">Reference proteome</keyword>
<dbReference type="Pfam" id="PF04326">
    <property type="entry name" value="SLFN_AlbA_2"/>
    <property type="match status" value="1"/>
</dbReference>
<feature type="domain" description="Schlafen AlbA-2" evidence="1">
    <location>
        <begin position="3"/>
        <end position="108"/>
    </location>
</feature>
<evidence type="ECO:0000259" key="1">
    <source>
        <dbReference type="Pfam" id="PF04326"/>
    </source>
</evidence>
<dbReference type="PANTHER" id="PTHR30595">
    <property type="entry name" value="GLPR-RELATED TRANSCRIPTIONAL REPRESSOR"/>
    <property type="match status" value="1"/>
</dbReference>
<accession>A0A1M5F9U9</accession>
<dbReference type="InterPro" id="IPR036388">
    <property type="entry name" value="WH-like_DNA-bd_sf"/>
</dbReference>
<keyword evidence="2" id="KW-0347">Helicase</keyword>
<sequence>MSESQNIEWKQLWHDDYLKWICGFANAVGGTIIIGKDDDGRITHLENYRALMESLPNKIRENLGIICDVNLHDKEDKKYIEIRVNPYTVPVSLRGRYYYRSGSSKMEMTGVTLNDFLLKKAGKTWDDVIEEGAKLEDIATESLQLFCKDAIKSGRMSEDILELSNSELLDKLRLLKGSKIKRAAIILFGKDPNYFYSNIKVKIGRFGNNDADLRFQEVIEGNVFQLLKEVPQILNAKFLIKPIDFEGLLRIEKDEYPVPAIREMLLNALVHRSYMGSMIQMRVYDDKLTIWNEGLLPDGMELESLKRHHISRPRNPLIADVCFKAGYIDSWGRGTLKIYNSCKEAGLPEPEITALDGGILVAIYKKPEVLVSRLVDRLVDGLVDGLVESQHNIIKLIIDKPRISKREMAEQIGISTTAIDNNLTKLKDKNIIRRVGSDKTGHWEIIE</sequence>
<dbReference type="InterPro" id="IPR038461">
    <property type="entry name" value="Schlafen_AlbA_2_dom_sf"/>
</dbReference>
<dbReference type="Gene3D" id="3.30.565.60">
    <property type="match status" value="1"/>
</dbReference>
<dbReference type="AlphaFoldDB" id="A0A1M5F9U9"/>
<dbReference type="RefSeq" id="WP_072988727.1">
    <property type="nucleotide sequence ID" value="NZ_FQWE01000002.1"/>
</dbReference>
<dbReference type="Proteomes" id="UP000184036">
    <property type="component" value="Unassembled WGS sequence"/>
</dbReference>
<reference evidence="3" key="1">
    <citation type="submission" date="2016-11" db="EMBL/GenBank/DDBJ databases">
        <authorList>
            <person name="Varghese N."/>
            <person name="Submissions S."/>
        </authorList>
    </citation>
    <scope>NUCLEOTIDE SEQUENCE [LARGE SCALE GENOMIC DNA]</scope>
    <source>
        <strain evidence="3">DSM 19741</strain>
    </source>
</reference>
<dbReference type="Pfam" id="PF13749">
    <property type="entry name" value="HATPase_c_4"/>
    <property type="match status" value="1"/>
</dbReference>
<keyword evidence="2" id="KW-0378">Hydrolase</keyword>
<name>A0A1M5F9U9_9FLAO</name>
<keyword evidence="2" id="KW-0547">Nucleotide-binding</keyword>
<proteinExistence type="predicted"/>
<gene>
    <name evidence="2" type="ORF">SAMN05444396_102237</name>
</gene>
<dbReference type="InterPro" id="IPR007421">
    <property type="entry name" value="Schlafen_AlbA_2_dom"/>
</dbReference>
<dbReference type="InterPro" id="IPR038475">
    <property type="entry name" value="RecG_C_sf"/>
</dbReference>
<dbReference type="PANTHER" id="PTHR30595:SF6">
    <property type="entry name" value="SCHLAFEN ALBA-2 DOMAIN-CONTAINING PROTEIN"/>
    <property type="match status" value="1"/>
</dbReference>
<dbReference type="Pfam" id="PF13412">
    <property type="entry name" value="HTH_24"/>
    <property type="match status" value="1"/>
</dbReference>
<dbReference type="STRING" id="271157.SAMN05444396_102237"/>
<dbReference type="EMBL" id="FQWE01000002">
    <property type="protein sequence ID" value="SHF88324.1"/>
    <property type="molecule type" value="Genomic_DNA"/>
</dbReference>
<dbReference type="GO" id="GO:0004386">
    <property type="term" value="F:helicase activity"/>
    <property type="evidence" value="ECO:0007669"/>
    <property type="project" value="UniProtKB-KW"/>
</dbReference>
<dbReference type="OrthoDB" id="9807907at2"/>
<protein>
    <submittedName>
        <fullName evidence="2">ATP-dependent DNA helicase RecG</fullName>
    </submittedName>
</protein>
<organism evidence="2 3">
    <name type="scientific">Flavobacterium segetis</name>
    <dbReference type="NCBI Taxonomy" id="271157"/>
    <lineage>
        <taxon>Bacteria</taxon>
        <taxon>Pseudomonadati</taxon>
        <taxon>Bacteroidota</taxon>
        <taxon>Flavobacteriia</taxon>
        <taxon>Flavobacteriales</taxon>
        <taxon>Flavobacteriaceae</taxon>
        <taxon>Flavobacterium</taxon>
    </lineage>
</organism>